<feature type="signal peptide" evidence="1">
    <location>
        <begin position="1"/>
        <end position="23"/>
    </location>
</feature>
<evidence type="ECO:0000256" key="1">
    <source>
        <dbReference type="SAM" id="SignalP"/>
    </source>
</evidence>
<name>A0A6A0BBW9_9LACT</name>
<dbReference type="Gene3D" id="2.60.40.10">
    <property type="entry name" value="Immunoglobulins"/>
    <property type="match status" value="2"/>
</dbReference>
<protein>
    <submittedName>
        <fullName evidence="4">Endo-beta-N-acetylglucosaminidase</fullName>
    </submittedName>
</protein>
<dbReference type="PANTHER" id="PTHR13246">
    <property type="entry name" value="ENDO BETA N-ACETYLGLUCOSAMINIDASE"/>
    <property type="match status" value="1"/>
</dbReference>
<organism evidence="4 5">
    <name type="scientific">Pseudolactococcus hodotermopsidis</name>
    <dbReference type="NCBI Taxonomy" id="2709157"/>
    <lineage>
        <taxon>Bacteria</taxon>
        <taxon>Bacillati</taxon>
        <taxon>Bacillota</taxon>
        <taxon>Bacilli</taxon>
        <taxon>Lactobacillales</taxon>
        <taxon>Streptococcaceae</taxon>
        <taxon>Pseudolactococcus</taxon>
    </lineage>
</organism>
<dbReference type="EMBL" id="BLLI01000020">
    <property type="protein sequence ID" value="GFH42336.1"/>
    <property type="molecule type" value="Genomic_DNA"/>
</dbReference>
<reference evidence="4 5" key="1">
    <citation type="submission" date="2020-02" db="EMBL/GenBank/DDBJ databases">
        <title>Draft genome sequence of Lactococcus sp. Hs30E4-3.</title>
        <authorList>
            <person name="Noda S."/>
            <person name="Yuki M."/>
            <person name="Ohkuma M."/>
        </authorList>
    </citation>
    <scope>NUCLEOTIDE SEQUENCE [LARGE SCALE GENOMIC DNA]</scope>
    <source>
        <strain evidence="4 5">Hs30E4-3</strain>
    </source>
</reference>
<dbReference type="SUPFAM" id="SSF49785">
    <property type="entry name" value="Galactose-binding domain-like"/>
    <property type="match status" value="1"/>
</dbReference>
<dbReference type="Pfam" id="PF00754">
    <property type="entry name" value="F5_F8_type_C"/>
    <property type="match status" value="1"/>
</dbReference>
<dbReference type="GO" id="GO:0033925">
    <property type="term" value="F:mannosyl-glycoprotein endo-beta-N-acetylglucosaminidase activity"/>
    <property type="evidence" value="ECO:0007669"/>
    <property type="project" value="InterPro"/>
</dbReference>
<dbReference type="InterPro" id="IPR022409">
    <property type="entry name" value="PKD/Chitinase_dom"/>
</dbReference>
<dbReference type="CDD" id="cd00146">
    <property type="entry name" value="PKD"/>
    <property type="match status" value="1"/>
</dbReference>
<evidence type="ECO:0000259" key="3">
    <source>
        <dbReference type="PROSITE" id="PS50093"/>
    </source>
</evidence>
<gene>
    <name evidence="4" type="ORF">Hs30E_08870</name>
</gene>
<evidence type="ECO:0000313" key="5">
    <source>
        <dbReference type="Proteomes" id="UP000480303"/>
    </source>
</evidence>
<keyword evidence="1" id="KW-0732">Signal</keyword>
<dbReference type="PROSITE" id="PS51257">
    <property type="entry name" value="PROKAR_LIPOPROTEIN"/>
    <property type="match status" value="1"/>
</dbReference>
<dbReference type="InterPro" id="IPR008979">
    <property type="entry name" value="Galactose-bd-like_sf"/>
</dbReference>
<sequence length="930" mass="103228">MKKKVLKRVLPITLLSVSILAMAACEANKKSSTKVDNGLNNLTIKQDVLDYQSKNGPIASYWFPEDLLSWTPAKDKDLAFNTSHVTLAKRIDKEKMTLVNETQNKDTKVVALAMMNESTSGNLSRGNGEFDAYTLTYWQYIDTLVYWGGSSGEGIIVPPSADVIDVAHRNGVPVLGTVFFPQAEHGGKIEWLREALKKDANGDFPFAQKLVEVAKSYGFDGWFINQESQGTDENPLNAEDSKNMQEFLIKLREYNGKELQTMWYDSQTAEGKMDWQNTLNDKNQMFLVDKDNKPIADSMFLNFAWKDEENTHKELLKKAAEYAAKIKIDPKNLYAGVDVQADDTDTEVDWKLFESSKNTTFTSLGLYAASSTFSNSESFTDYEQSENLFWVNPYGDPRQSAPTDTAWPGISKYVTERSSITELPVRTDFNLGNGYNYFNNGKKISERDWNNRSLTDLMPTYRWIIENEGDNEMVATIDYANAYNGGNSINFLASFAKDKVSTVSLFKTDLTLTDKTEFSIVARSDNKVSVSAVLTLENGDKKVLKGDKTLADKWGTVTFDMTEVKGQTVSDIALRFVSDTDIDHNNINLGGLTIAEKADSKKVDVKDLKIDDQVFEEEGTIGGFRLSWADSKSDELKEYHVYQVNKDGSKSFVGASTENEFFVNALAREKGLDKTTFEVYAVNFAGANGKAARAEITWPDNSIPKPKFTADKTVVAPGEEITLINQSNPASEKFKWEFVSGDPKESTKKNPKVKFDKAGTYSIKLTATNAKGKSESVTLKDFITVTEKAGDLKDLALNKPVEVSAQVNDGEAGPMAVDGKADTKWCATGDDKHNITIDLGKISEISAVKIGHAESGGEGSDMNTSDYTIEVSEDGTKFTEVVDRRKNSAAESIDAFKQVKARYVRLTVKKATQAADTAARIYDIQVIGFE</sequence>
<dbReference type="InterPro" id="IPR032979">
    <property type="entry name" value="ENGase"/>
</dbReference>
<dbReference type="InterPro" id="IPR000421">
    <property type="entry name" value="FA58C"/>
</dbReference>
<dbReference type="SMART" id="SM00089">
    <property type="entry name" value="PKD"/>
    <property type="match status" value="1"/>
</dbReference>
<dbReference type="PANTHER" id="PTHR13246:SF1">
    <property type="entry name" value="CYTOSOLIC ENDO-BETA-N-ACETYLGLUCOSAMINIDASE"/>
    <property type="match status" value="1"/>
</dbReference>
<dbReference type="InterPro" id="IPR000601">
    <property type="entry name" value="PKD_dom"/>
</dbReference>
<evidence type="ECO:0000259" key="2">
    <source>
        <dbReference type="PROSITE" id="PS50022"/>
    </source>
</evidence>
<dbReference type="InterPro" id="IPR013783">
    <property type="entry name" value="Ig-like_fold"/>
</dbReference>
<feature type="domain" description="PKD" evidence="3">
    <location>
        <begin position="704"/>
        <end position="790"/>
    </location>
</feature>
<dbReference type="Gene3D" id="3.20.20.80">
    <property type="entry name" value="Glycosidases"/>
    <property type="match status" value="1"/>
</dbReference>
<dbReference type="Pfam" id="PF21910">
    <property type="entry name" value="GH85_C"/>
    <property type="match status" value="1"/>
</dbReference>
<dbReference type="CDD" id="cd06547">
    <property type="entry name" value="GH85_ENGase"/>
    <property type="match status" value="1"/>
</dbReference>
<dbReference type="Pfam" id="PF00801">
    <property type="entry name" value="PKD"/>
    <property type="match status" value="1"/>
</dbReference>
<dbReference type="RefSeq" id="WP_172208328.1">
    <property type="nucleotide sequence ID" value="NZ_BLLI01000020.1"/>
</dbReference>
<comment type="caution">
    <text evidence="4">The sequence shown here is derived from an EMBL/GenBank/DDBJ whole genome shotgun (WGS) entry which is preliminary data.</text>
</comment>
<dbReference type="Pfam" id="PF03644">
    <property type="entry name" value="Glyco_hydro_85"/>
    <property type="match status" value="1"/>
</dbReference>
<evidence type="ECO:0000313" key="4">
    <source>
        <dbReference type="EMBL" id="GFH42336.1"/>
    </source>
</evidence>
<dbReference type="Gene3D" id="2.60.120.260">
    <property type="entry name" value="Galactose-binding domain-like"/>
    <property type="match status" value="2"/>
</dbReference>
<dbReference type="PROSITE" id="PS50022">
    <property type="entry name" value="FA58C_3"/>
    <property type="match status" value="1"/>
</dbReference>
<dbReference type="AlphaFoldDB" id="A0A6A0BBW9"/>
<dbReference type="InterPro" id="IPR054110">
    <property type="entry name" value="EndoD-like_D2"/>
</dbReference>
<dbReference type="InterPro" id="IPR005201">
    <property type="entry name" value="TIM_ENGase"/>
</dbReference>
<dbReference type="InterPro" id="IPR035986">
    <property type="entry name" value="PKD_dom_sf"/>
</dbReference>
<dbReference type="SUPFAM" id="SSF49299">
    <property type="entry name" value="PKD domain"/>
    <property type="match status" value="1"/>
</dbReference>
<dbReference type="Proteomes" id="UP000480303">
    <property type="component" value="Unassembled WGS sequence"/>
</dbReference>
<proteinExistence type="predicted"/>
<accession>A0A6A0BBW9</accession>
<feature type="domain" description="F5/8 type C" evidence="2">
    <location>
        <begin position="784"/>
        <end position="929"/>
    </location>
</feature>
<dbReference type="GO" id="GO:0005829">
    <property type="term" value="C:cytosol"/>
    <property type="evidence" value="ECO:0007669"/>
    <property type="project" value="UniProtKB-SubCell"/>
</dbReference>
<dbReference type="PROSITE" id="PS50093">
    <property type="entry name" value="PKD"/>
    <property type="match status" value="1"/>
</dbReference>
<feature type="chain" id="PRO_5025526866" evidence="1">
    <location>
        <begin position="24"/>
        <end position="930"/>
    </location>
</feature>
<keyword evidence="5" id="KW-1185">Reference proteome</keyword>